<dbReference type="Proteomes" id="UP000439903">
    <property type="component" value="Unassembled WGS sequence"/>
</dbReference>
<reference evidence="2 3" key="1">
    <citation type="journal article" date="2019" name="Environ. Microbiol.">
        <title>At the nexus of three kingdoms: the genome of the mycorrhizal fungus Gigaspora margarita provides insights into plant, endobacterial and fungal interactions.</title>
        <authorList>
            <person name="Venice F."/>
            <person name="Ghignone S."/>
            <person name="Salvioli di Fossalunga A."/>
            <person name="Amselem J."/>
            <person name="Novero M."/>
            <person name="Xianan X."/>
            <person name="Sedzielewska Toro K."/>
            <person name="Morin E."/>
            <person name="Lipzen A."/>
            <person name="Grigoriev I.V."/>
            <person name="Henrissat B."/>
            <person name="Martin F.M."/>
            <person name="Bonfante P."/>
        </authorList>
    </citation>
    <scope>NUCLEOTIDE SEQUENCE [LARGE SCALE GENOMIC DNA]</scope>
    <source>
        <strain evidence="2 3">BEG34</strain>
    </source>
</reference>
<evidence type="ECO:0000256" key="1">
    <source>
        <dbReference type="SAM" id="MobiDB-lite"/>
    </source>
</evidence>
<feature type="compositionally biased region" description="Basic and acidic residues" evidence="1">
    <location>
        <begin position="1"/>
        <end position="19"/>
    </location>
</feature>
<keyword evidence="3" id="KW-1185">Reference proteome</keyword>
<evidence type="ECO:0000313" key="3">
    <source>
        <dbReference type="Proteomes" id="UP000439903"/>
    </source>
</evidence>
<dbReference type="AlphaFoldDB" id="A0A8H3XLU6"/>
<proteinExistence type="predicted"/>
<comment type="caution">
    <text evidence="2">The sequence shown here is derived from an EMBL/GenBank/DDBJ whole genome shotgun (WGS) entry which is preliminary data.</text>
</comment>
<accession>A0A8H3XLU6</accession>
<name>A0A8H3XLU6_GIGMA</name>
<dbReference type="OrthoDB" id="2486201at2759"/>
<gene>
    <name evidence="2" type="ORF">F8M41_024703</name>
</gene>
<dbReference type="EMBL" id="WTPW01000852">
    <property type="protein sequence ID" value="KAF0474658.1"/>
    <property type="molecule type" value="Genomic_DNA"/>
</dbReference>
<organism evidence="2 3">
    <name type="scientific">Gigaspora margarita</name>
    <dbReference type="NCBI Taxonomy" id="4874"/>
    <lineage>
        <taxon>Eukaryota</taxon>
        <taxon>Fungi</taxon>
        <taxon>Fungi incertae sedis</taxon>
        <taxon>Mucoromycota</taxon>
        <taxon>Glomeromycotina</taxon>
        <taxon>Glomeromycetes</taxon>
        <taxon>Diversisporales</taxon>
        <taxon>Gigasporaceae</taxon>
        <taxon>Gigaspora</taxon>
    </lineage>
</organism>
<evidence type="ECO:0000313" key="2">
    <source>
        <dbReference type="EMBL" id="KAF0474658.1"/>
    </source>
</evidence>
<sequence length="102" mass="11671">MPSLLHRPEEVTLKEHSPSSKDNNVLLEEWHTPACFSPDFSLSSENDFLQSKSLDDEPEMSQRLEAQYPQDFTPSLNYCEARHFVSDLGLDLKSQCSAIKKK</sequence>
<protein>
    <submittedName>
        <fullName evidence="2">Uncharacterized protein</fullName>
    </submittedName>
</protein>
<feature type="region of interest" description="Disordered" evidence="1">
    <location>
        <begin position="1"/>
        <end position="22"/>
    </location>
</feature>